<dbReference type="Proteomes" id="UP000252517">
    <property type="component" value="Unassembled WGS sequence"/>
</dbReference>
<protein>
    <recommendedName>
        <fullName evidence="3">Phytanoyl-CoA dioxygenase</fullName>
    </recommendedName>
</protein>
<dbReference type="OrthoDB" id="7359449at2"/>
<name>A0A367WNW8_9PROT</name>
<evidence type="ECO:0000313" key="2">
    <source>
        <dbReference type="Proteomes" id="UP000252517"/>
    </source>
</evidence>
<dbReference type="RefSeq" id="WP_114090290.1">
    <property type="nucleotide sequence ID" value="NZ_JPWH01000027.1"/>
</dbReference>
<dbReference type="SUPFAM" id="SSF51197">
    <property type="entry name" value="Clavaminate synthase-like"/>
    <property type="match status" value="1"/>
</dbReference>
<reference evidence="1 2" key="1">
    <citation type="submission" date="2014-07" db="EMBL/GenBank/DDBJ databases">
        <title>Draft genome sequence of Thalassospira profundimaris S25-3-2.</title>
        <authorList>
            <person name="Lai Q."/>
            <person name="Shao Z."/>
        </authorList>
    </citation>
    <scope>NUCLEOTIDE SEQUENCE [LARGE SCALE GENOMIC DNA]</scope>
    <source>
        <strain evidence="1 2">S25-3-2</strain>
    </source>
</reference>
<dbReference type="AlphaFoldDB" id="A0A367WNW8"/>
<evidence type="ECO:0008006" key="3">
    <source>
        <dbReference type="Google" id="ProtNLM"/>
    </source>
</evidence>
<dbReference type="Pfam" id="PF05721">
    <property type="entry name" value="PhyH"/>
    <property type="match status" value="1"/>
</dbReference>
<dbReference type="GO" id="GO:0016706">
    <property type="term" value="F:2-oxoglutarate-dependent dioxygenase activity"/>
    <property type="evidence" value="ECO:0007669"/>
    <property type="project" value="UniProtKB-ARBA"/>
</dbReference>
<proteinExistence type="predicted"/>
<comment type="caution">
    <text evidence="1">The sequence shown here is derived from an EMBL/GenBank/DDBJ whole genome shotgun (WGS) entry which is preliminary data.</text>
</comment>
<dbReference type="Gene3D" id="2.60.120.620">
    <property type="entry name" value="q2cbj1_9rhob like domain"/>
    <property type="match status" value="1"/>
</dbReference>
<accession>A0A367WNW8</accession>
<sequence length="308" mass="35034">MITVKQAQNADYWRELNPNLYISGQAGANDAILKACADKTANINPAESRKEDEAPDLFAGVSFSALSERFWDEGYFLLHDILPVTLLSGLRDAIERLVDAGLPPAMIYLYDEAWQVFAALRPLLTHFLGDRVALLPHFWAWHVDPRDQGRGWPPHRDYQGESAIGDDMLISLSLWVPLTEATPENGCMYVLPRSFERWYDFVVTKPQDIELQDVRALPASPGAVMGWRQDVYHWGSRASRHASSPRISLSLEFQNAAFDPLGDPLLDLEMPPSFRERLLLIARQFEKYRHMQKIDDDILAWSRAILSA</sequence>
<organism evidence="1 2">
    <name type="scientific">Thalassospira profundimaris</name>
    <dbReference type="NCBI Taxonomy" id="502049"/>
    <lineage>
        <taxon>Bacteria</taxon>
        <taxon>Pseudomonadati</taxon>
        <taxon>Pseudomonadota</taxon>
        <taxon>Alphaproteobacteria</taxon>
        <taxon>Rhodospirillales</taxon>
        <taxon>Thalassospiraceae</taxon>
        <taxon>Thalassospira</taxon>
    </lineage>
</organism>
<dbReference type="EMBL" id="JPWH01000027">
    <property type="protein sequence ID" value="RCK43144.1"/>
    <property type="molecule type" value="Genomic_DNA"/>
</dbReference>
<evidence type="ECO:0000313" key="1">
    <source>
        <dbReference type="EMBL" id="RCK43144.1"/>
    </source>
</evidence>
<gene>
    <name evidence="1" type="ORF">TH25_22175</name>
</gene>
<dbReference type="InterPro" id="IPR008775">
    <property type="entry name" value="Phytyl_CoA_dOase-like"/>
</dbReference>